<feature type="non-terminal residue" evidence="2">
    <location>
        <position position="185"/>
    </location>
</feature>
<keyword evidence="1" id="KW-1133">Transmembrane helix</keyword>
<dbReference type="InterPro" id="IPR021109">
    <property type="entry name" value="Peptidase_aspartic_dom_sf"/>
</dbReference>
<name>A0A1Y2HZE7_9FUNG</name>
<keyword evidence="1" id="KW-0812">Transmembrane</keyword>
<evidence type="ECO:0000313" key="2">
    <source>
        <dbReference type="EMBL" id="ORZ39334.1"/>
    </source>
</evidence>
<dbReference type="OrthoDB" id="5535068at2759"/>
<dbReference type="CDD" id="cd00303">
    <property type="entry name" value="retropepsin_like"/>
    <property type="match status" value="1"/>
</dbReference>
<accession>A0A1Y2HZE7</accession>
<dbReference type="Gene3D" id="2.40.70.10">
    <property type="entry name" value="Acid Proteases"/>
    <property type="match status" value="1"/>
</dbReference>
<proteinExistence type="predicted"/>
<keyword evidence="3" id="KW-1185">Reference proteome</keyword>
<dbReference type="SUPFAM" id="SSF50630">
    <property type="entry name" value="Acid proteases"/>
    <property type="match status" value="1"/>
</dbReference>
<dbReference type="EMBL" id="MCFL01000005">
    <property type="protein sequence ID" value="ORZ39334.1"/>
    <property type="molecule type" value="Genomic_DNA"/>
</dbReference>
<evidence type="ECO:0008006" key="4">
    <source>
        <dbReference type="Google" id="ProtNLM"/>
    </source>
</evidence>
<protein>
    <recommendedName>
        <fullName evidence="4">Aspartic peptidase domain-containing protein</fullName>
    </recommendedName>
</protein>
<dbReference type="STRING" id="765915.A0A1Y2HZE7"/>
<comment type="caution">
    <text evidence="2">The sequence shown here is derived from an EMBL/GenBank/DDBJ whole genome shotgun (WGS) entry which is preliminary data.</text>
</comment>
<organism evidence="2 3">
    <name type="scientific">Catenaria anguillulae PL171</name>
    <dbReference type="NCBI Taxonomy" id="765915"/>
    <lineage>
        <taxon>Eukaryota</taxon>
        <taxon>Fungi</taxon>
        <taxon>Fungi incertae sedis</taxon>
        <taxon>Blastocladiomycota</taxon>
        <taxon>Blastocladiomycetes</taxon>
        <taxon>Blastocladiales</taxon>
        <taxon>Catenariaceae</taxon>
        <taxon>Catenaria</taxon>
    </lineage>
</organism>
<keyword evidence="1" id="KW-0472">Membrane</keyword>
<feature type="transmembrane region" description="Helical" evidence="1">
    <location>
        <begin position="64"/>
        <end position="85"/>
    </location>
</feature>
<reference evidence="2 3" key="1">
    <citation type="submission" date="2016-07" db="EMBL/GenBank/DDBJ databases">
        <title>Pervasive Adenine N6-methylation of Active Genes in Fungi.</title>
        <authorList>
            <consortium name="DOE Joint Genome Institute"/>
            <person name="Mondo S.J."/>
            <person name="Dannebaum R.O."/>
            <person name="Kuo R.C."/>
            <person name="Labutti K."/>
            <person name="Haridas S."/>
            <person name="Kuo A."/>
            <person name="Salamov A."/>
            <person name="Ahrendt S.R."/>
            <person name="Lipzen A."/>
            <person name="Sullivan W."/>
            <person name="Andreopoulos W.B."/>
            <person name="Clum A."/>
            <person name="Lindquist E."/>
            <person name="Daum C."/>
            <person name="Ramamoorthy G.K."/>
            <person name="Gryganskyi A."/>
            <person name="Culley D."/>
            <person name="Magnuson J.K."/>
            <person name="James T.Y."/>
            <person name="O'Malley M.A."/>
            <person name="Stajich J.E."/>
            <person name="Spatafora J.W."/>
            <person name="Visel A."/>
            <person name="Grigoriev I.V."/>
        </authorList>
    </citation>
    <scope>NUCLEOTIDE SEQUENCE [LARGE SCALE GENOMIC DNA]</scope>
    <source>
        <strain evidence="2 3">PL171</strain>
    </source>
</reference>
<dbReference type="Proteomes" id="UP000193411">
    <property type="component" value="Unassembled WGS sequence"/>
</dbReference>
<evidence type="ECO:0000313" key="3">
    <source>
        <dbReference type="Proteomes" id="UP000193411"/>
    </source>
</evidence>
<sequence>MRLASSTVEVPVRVAGHDIDALVDSGSQVGLVSQALCKSAGWDMRPMPDGMKSVRVANGSLADLLGAVVLPVSVLGFSKYAMFFVMEGLSRGMILDLNTMQDLGITVRAGLKGISVETEAEKAFFDDDSRFAGVGVNSAAVDGSLPGQLKEDESVHEGRLDRSTTRLCLPALVAPTSTRPRQSPC</sequence>
<dbReference type="AlphaFoldDB" id="A0A1Y2HZE7"/>
<gene>
    <name evidence="2" type="ORF">BCR44DRAFT_38286</name>
</gene>
<evidence type="ECO:0000256" key="1">
    <source>
        <dbReference type="SAM" id="Phobius"/>
    </source>
</evidence>